<feature type="signal peptide" evidence="1">
    <location>
        <begin position="1"/>
        <end position="29"/>
    </location>
</feature>
<evidence type="ECO:0008006" key="4">
    <source>
        <dbReference type="Google" id="ProtNLM"/>
    </source>
</evidence>
<proteinExistence type="predicted"/>
<dbReference type="RefSeq" id="WP_309540492.1">
    <property type="nucleotide sequence ID" value="NZ_CP133659.1"/>
</dbReference>
<feature type="chain" id="PRO_5046566565" description="Lipoprotein" evidence="1">
    <location>
        <begin position="30"/>
        <end position="138"/>
    </location>
</feature>
<name>A0ABY9QYY8_9BACT</name>
<dbReference type="PROSITE" id="PS51257">
    <property type="entry name" value="PROKAR_LIPOPROTEIN"/>
    <property type="match status" value="1"/>
</dbReference>
<sequence length="138" mass="14097">MKRITVFLAMLSVMAVLGLSAILSGCASSQIKADMAPAQKADLVVSDIETGLATAQALYPALVAAVAPDKAQEVTAKVGPAMDAAVSAVAVVRLAVETWKATGDSVDVQDWVTIRSTAAQAVANVVVIIAELRSAYGV</sequence>
<evidence type="ECO:0000313" key="3">
    <source>
        <dbReference type="Proteomes" id="UP001180616"/>
    </source>
</evidence>
<gene>
    <name evidence="2" type="ORF">KPS_002411</name>
</gene>
<reference evidence="2" key="1">
    <citation type="submission" date="2023-09" db="EMBL/GenBank/DDBJ databases">
        <authorList>
            <consortium name="CW5 consortium"/>
            <person name="Lu C.-W."/>
        </authorList>
    </citation>
    <scope>NUCLEOTIDE SEQUENCE</scope>
    <source>
        <strain evidence="2">KPS</strain>
    </source>
</reference>
<keyword evidence="3" id="KW-1185">Reference proteome</keyword>
<organism evidence="2 3">
    <name type="scientific">Nitratidesulfovibrio liaohensis</name>
    <dbReference type="NCBI Taxonomy" id="2604158"/>
    <lineage>
        <taxon>Bacteria</taxon>
        <taxon>Pseudomonadati</taxon>
        <taxon>Thermodesulfobacteriota</taxon>
        <taxon>Desulfovibrionia</taxon>
        <taxon>Desulfovibrionales</taxon>
        <taxon>Desulfovibrionaceae</taxon>
        <taxon>Nitratidesulfovibrio</taxon>
    </lineage>
</organism>
<protein>
    <recommendedName>
        <fullName evidence="4">Lipoprotein</fullName>
    </recommendedName>
</protein>
<evidence type="ECO:0000313" key="2">
    <source>
        <dbReference type="EMBL" id="WMW64399.1"/>
    </source>
</evidence>
<evidence type="ECO:0000256" key="1">
    <source>
        <dbReference type="SAM" id="SignalP"/>
    </source>
</evidence>
<dbReference type="Proteomes" id="UP001180616">
    <property type="component" value="Chromosome"/>
</dbReference>
<dbReference type="EMBL" id="CP133659">
    <property type="protein sequence ID" value="WMW64399.1"/>
    <property type="molecule type" value="Genomic_DNA"/>
</dbReference>
<keyword evidence="1" id="KW-0732">Signal</keyword>
<accession>A0ABY9QYY8</accession>